<dbReference type="Pfam" id="PF13676">
    <property type="entry name" value="TIR_2"/>
    <property type="match status" value="1"/>
</dbReference>
<dbReference type="GO" id="GO:0007165">
    <property type="term" value="P:signal transduction"/>
    <property type="evidence" value="ECO:0007669"/>
    <property type="project" value="InterPro"/>
</dbReference>
<reference evidence="3 5" key="3">
    <citation type="submission" date="2019-07" db="EMBL/GenBank/DDBJ databases">
        <title>Active sludge and wastewater microbial communities from Klosterneuburg, Austria.</title>
        <authorList>
            <person name="Wagner M."/>
        </authorList>
    </citation>
    <scope>NUCLEOTIDE SEQUENCE [LARGE SCALE GENOMIC DNA]</scope>
    <source>
        <strain evidence="3 5">Nm2</strain>
    </source>
</reference>
<dbReference type="InterPro" id="IPR035897">
    <property type="entry name" value="Toll_tir_struct_dom_sf"/>
</dbReference>
<dbReference type="EMBL" id="CP011451">
    <property type="protein sequence ID" value="AKH38409.1"/>
    <property type="molecule type" value="Genomic_DNA"/>
</dbReference>
<dbReference type="Gene3D" id="3.40.50.10140">
    <property type="entry name" value="Toll/interleukin-1 receptor homology (TIR) domain"/>
    <property type="match status" value="1"/>
</dbReference>
<dbReference type="EMBL" id="VNHT01000032">
    <property type="protein sequence ID" value="TYP86331.1"/>
    <property type="molecule type" value="Genomic_DNA"/>
</dbReference>
<dbReference type="RefSeq" id="WP_046850455.1">
    <property type="nucleotide sequence ID" value="NZ_CBDIPD010000079.1"/>
</dbReference>
<feature type="domain" description="TIR" evidence="1">
    <location>
        <begin position="3"/>
        <end position="88"/>
    </location>
</feature>
<reference evidence="2 4" key="2">
    <citation type="journal article" date="2016" name="Genome Announc.">
        <title>Genome Sequence of Nitrosomonas communis Strain Nm2, a Mesophilic Ammonia-Oxidizing Bacterium Isolated from Mediterranean Soil.</title>
        <authorList>
            <person name="Kozlowski J.A."/>
            <person name="Kits K.D."/>
            <person name="Stein L.Y."/>
        </authorList>
    </citation>
    <scope>NUCLEOTIDE SEQUENCE [LARGE SCALE GENOMIC DNA]</scope>
    <source>
        <strain evidence="2 4">Nm2</strain>
    </source>
</reference>
<name>A0A0F7KHW2_9PROT</name>
<evidence type="ECO:0000313" key="2">
    <source>
        <dbReference type="EMBL" id="AKH38409.1"/>
    </source>
</evidence>
<evidence type="ECO:0000313" key="3">
    <source>
        <dbReference type="EMBL" id="TYP86331.1"/>
    </source>
</evidence>
<dbReference type="Proteomes" id="UP000324176">
    <property type="component" value="Unassembled WGS sequence"/>
</dbReference>
<evidence type="ECO:0000259" key="1">
    <source>
        <dbReference type="PROSITE" id="PS50104"/>
    </source>
</evidence>
<dbReference type="KEGG" id="nco:AAW31_12330"/>
<dbReference type="Proteomes" id="UP000034156">
    <property type="component" value="Chromosome"/>
</dbReference>
<organism evidence="2 4">
    <name type="scientific">Nitrosomonas communis</name>
    <dbReference type="NCBI Taxonomy" id="44574"/>
    <lineage>
        <taxon>Bacteria</taxon>
        <taxon>Pseudomonadati</taxon>
        <taxon>Pseudomonadota</taxon>
        <taxon>Betaproteobacteria</taxon>
        <taxon>Nitrosomonadales</taxon>
        <taxon>Nitrosomonadaceae</taxon>
        <taxon>Nitrosomonas</taxon>
    </lineage>
</organism>
<dbReference type="InterPro" id="IPR000157">
    <property type="entry name" value="TIR_dom"/>
</dbReference>
<dbReference type="OrthoDB" id="235631at2"/>
<keyword evidence="4" id="KW-1185">Reference proteome</keyword>
<evidence type="ECO:0000313" key="5">
    <source>
        <dbReference type="Proteomes" id="UP000324176"/>
    </source>
</evidence>
<reference evidence="4" key="1">
    <citation type="submission" date="2015-05" db="EMBL/GenBank/DDBJ databases">
        <title>Draft genome of Nitrosomonas communis strain Nm2.</title>
        <authorList>
            <person name="Kozlowski J.A."/>
            <person name="Kits K.D."/>
            <person name="Stein L.Y."/>
        </authorList>
    </citation>
    <scope>NUCLEOTIDE SEQUENCE [LARGE SCALE GENOMIC DNA]</scope>
    <source>
        <strain evidence="4">Nm2</strain>
    </source>
</reference>
<dbReference type="SUPFAM" id="SSF52200">
    <property type="entry name" value="Toll/Interleukin receptor TIR domain"/>
    <property type="match status" value="1"/>
</dbReference>
<evidence type="ECO:0000313" key="4">
    <source>
        <dbReference type="Proteomes" id="UP000034156"/>
    </source>
</evidence>
<protein>
    <submittedName>
        <fullName evidence="3">TIR domain-containing protein</fullName>
    </submittedName>
</protein>
<accession>A0A0F7KHW2</accession>
<gene>
    <name evidence="2" type="ORF">AAW31_12330</name>
    <name evidence="3" type="ORF">BCL69_10329</name>
</gene>
<dbReference type="PROSITE" id="PS50104">
    <property type="entry name" value="TIR"/>
    <property type="match status" value="1"/>
</dbReference>
<dbReference type="AlphaFoldDB" id="A0A0F7KHW2"/>
<proteinExistence type="predicted"/>
<dbReference type="PATRIC" id="fig|44574.3.peg.2990"/>
<sequence>MTNTHDIFLSYSHNDAEAAAQLHEWLKQEGFTVFYDKKQIQEGEVWLDRLQHAVDACGSFVVLVGRGGVGRWVGAETQAALSRYFGPP</sequence>